<organism evidence="7 8">
    <name type="scientific">Palleronia abyssalis</name>
    <dbReference type="NCBI Taxonomy" id="1501240"/>
    <lineage>
        <taxon>Bacteria</taxon>
        <taxon>Pseudomonadati</taxon>
        <taxon>Pseudomonadota</taxon>
        <taxon>Alphaproteobacteria</taxon>
        <taxon>Rhodobacterales</taxon>
        <taxon>Roseobacteraceae</taxon>
        <taxon>Palleronia</taxon>
    </lineage>
</organism>
<dbReference type="EC" id="2.3.1.266" evidence="5"/>
<comment type="catalytic activity">
    <reaction evidence="5">
        <text>N-terminal L-alanyl-[ribosomal protein bS18] + acetyl-CoA = N-terminal N(alpha)-acetyl-L-alanyl-[ribosomal protein bS18] + CoA + H(+)</text>
        <dbReference type="Rhea" id="RHEA:43756"/>
        <dbReference type="Rhea" id="RHEA-COMP:10676"/>
        <dbReference type="Rhea" id="RHEA-COMP:10677"/>
        <dbReference type="ChEBI" id="CHEBI:15378"/>
        <dbReference type="ChEBI" id="CHEBI:57287"/>
        <dbReference type="ChEBI" id="CHEBI:57288"/>
        <dbReference type="ChEBI" id="CHEBI:64718"/>
        <dbReference type="ChEBI" id="CHEBI:83683"/>
        <dbReference type="EC" id="2.3.1.266"/>
    </reaction>
</comment>
<keyword evidence="4 7" id="KW-0012">Acyltransferase</keyword>
<dbReference type="CDD" id="cd04301">
    <property type="entry name" value="NAT_SF"/>
    <property type="match status" value="1"/>
</dbReference>
<protein>
    <recommendedName>
        <fullName evidence="5">[Ribosomal protein bS18]-alanine N-acetyltransferase</fullName>
        <ecNumber evidence="5">2.3.1.266</ecNumber>
    </recommendedName>
</protein>
<evidence type="ECO:0000313" key="7">
    <source>
        <dbReference type="EMBL" id="SPJ26248.1"/>
    </source>
</evidence>
<dbReference type="SUPFAM" id="SSF55729">
    <property type="entry name" value="Acyl-CoA N-acyltransferases (Nat)"/>
    <property type="match status" value="1"/>
</dbReference>
<keyword evidence="3 7" id="KW-0808">Transferase</keyword>
<dbReference type="Pfam" id="PF00583">
    <property type="entry name" value="Acetyltransf_1"/>
    <property type="match status" value="1"/>
</dbReference>
<feature type="domain" description="N-acetyltransferase" evidence="6">
    <location>
        <begin position="1"/>
        <end position="135"/>
    </location>
</feature>
<evidence type="ECO:0000259" key="6">
    <source>
        <dbReference type="PROSITE" id="PS51186"/>
    </source>
</evidence>
<dbReference type="GO" id="GO:0005737">
    <property type="term" value="C:cytoplasm"/>
    <property type="evidence" value="ECO:0007669"/>
    <property type="project" value="UniProtKB-SubCell"/>
</dbReference>
<reference evidence="7 8" key="1">
    <citation type="submission" date="2018-03" db="EMBL/GenBank/DDBJ databases">
        <authorList>
            <person name="Keele B.F."/>
        </authorList>
    </citation>
    <scope>NUCLEOTIDE SEQUENCE [LARGE SCALE GENOMIC DNA]</scope>
    <source>
        <strain evidence="7 8">CECT 8504</strain>
    </source>
</reference>
<accession>A0A2R8C1G3</accession>
<comment type="similarity">
    <text evidence="1 5">Belongs to the acetyltransferase family. RimI subfamily.</text>
</comment>
<evidence type="ECO:0000256" key="1">
    <source>
        <dbReference type="ARBA" id="ARBA00005395"/>
    </source>
</evidence>
<gene>
    <name evidence="7" type="primary">rimI</name>
    <name evidence="7" type="ORF">PAA8504_04105</name>
</gene>
<dbReference type="EMBL" id="ONZF01000016">
    <property type="protein sequence ID" value="SPJ26248.1"/>
    <property type="molecule type" value="Genomic_DNA"/>
</dbReference>
<dbReference type="Proteomes" id="UP000244912">
    <property type="component" value="Unassembled WGS sequence"/>
</dbReference>
<dbReference type="InterPro" id="IPR050680">
    <property type="entry name" value="YpeA/RimI_acetyltransf"/>
</dbReference>
<evidence type="ECO:0000256" key="3">
    <source>
        <dbReference type="ARBA" id="ARBA00022679"/>
    </source>
</evidence>
<dbReference type="PANTHER" id="PTHR43420">
    <property type="entry name" value="ACETYLTRANSFERASE"/>
    <property type="match status" value="1"/>
</dbReference>
<keyword evidence="8" id="KW-1185">Reference proteome</keyword>
<comment type="function">
    <text evidence="5">Acetylates the N-terminal alanine of ribosomal protein bS18.</text>
</comment>
<evidence type="ECO:0000313" key="8">
    <source>
        <dbReference type="Proteomes" id="UP000244912"/>
    </source>
</evidence>
<dbReference type="GO" id="GO:0008999">
    <property type="term" value="F:protein-N-terminal-alanine acetyltransferase activity"/>
    <property type="evidence" value="ECO:0007669"/>
    <property type="project" value="UniProtKB-EC"/>
</dbReference>
<dbReference type="OrthoDB" id="9804026at2"/>
<dbReference type="PROSITE" id="PS51186">
    <property type="entry name" value="GNAT"/>
    <property type="match status" value="1"/>
</dbReference>
<comment type="subcellular location">
    <subcellularLocation>
        <location evidence="5">Cytoplasm</location>
    </subcellularLocation>
</comment>
<dbReference type="PANTHER" id="PTHR43420:SF44">
    <property type="entry name" value="ACETYLTRANSFERASE YPEA"/>
    <property type="match status" value="1"/>
</dbReference>
<name>A0A2R8C1G3_9RHOB</name>
<dbReference type="InterPro" id="IPR016181">
    <property type="entry name" value="Acyl_CoA_acyltransferase"/>
</dbReference>
<proteinExistence type="inferred from homology"/>
<dbReference type="NCBIfam" id="TIGR01575">
    <property type="entry name" value="rimI"/>
    <property type="match status" value="1"/>
</dbReference>
<dbReference type="AlphaFoldDB" id="A0A2R8C1G3"/>
<sequence>MTDAELAAIHAAAMSLPRPWSESEIGSLRLMPGSIESVRPEGFALGRHVLDEAELLTIAVHPDHRRRGFARALLRNFHGKAKSAGADVCHLEVAASNAAARALYTSEGYRESGHRRGYYTEASPPIDAIVMVLQL</sequence>
<evidence type="ECO:0000256" key="2">
    <source>
        <dbReference type="ARBA" id="ARBA00022490"/>
    </source>
</evidence>
<keyword evidence="2 5" id="KW-0963">Cytoplasm</keyword>
<dbReference type="InterPro" id="IPR000182">
    <property type="entry name" value="GNAT_dom"/>
</dbReference>
<dbReference type="RefSeq" id="WP_108895950.1">
    <property type="nucleotide sequence ID" value="NZ_ONZF01000016.1"/>
</dbReference>
<evidence type="ECO:0000256" key="5">
    <source>
        <dbReference type="RuleBase" id="RU363094"/>
    </source>
</evidence>
<dbReference type="InterPro" id="IPR006464">
    <property type="entry name" value="AcTrfase_RimI/Ard1"/>
</dbReference>
<evidence type="ECO:0000256" key="4">
    <source>
        <dbReference type="ARBA" id="ARBA00023315"/>
    </source>
</evidence>
<dbReference type="Gene3D" id="3.40.630.30">
    <property type="match status" value="1"/>
</dbReference>